<evidence type="ECO:0000313" key="3">
    <source>
        <dbReference type="Ensembl" id="ENSHHUP00000053453.1"/>
    </source>
</evidence>
<dbReference type="SMART" id="SM00457">
    <property type="entry name" value="MACPF"/>
    <property type="match status" value="1"/>
</dbReference>
<accession>A0A4W5NUA7</accession>
<evidence type="ECO:0000313" key="4">
    <source>
        <dbReference type="Proteomes" id="UP000314982"/>
    </source>
</evidence>
<dbReference type="InterPro" id="IPR033237">
    <property type="entry name" value="BRINP"/>
</dbReference>
<dbReference type="GO" id="GO:0045666">
    <property type="term" value="P:positive regulation of neuron differentiation"/>
    <property type="evidence" value="ECO:0007669"/>
    <property type="project" value="InterPro"/>
</dbReference>
<sequence>SFGLALSLCCCWTGTWVAAAAAGPSDDGGTAGPMGWLLSDKGPFHHSLEFTESVERHQQGYTTRYKMFREFGRWKVNSLAVERRDGSGLAPPLDPDFMHTVRQLGRRPTLHRITETIIKKYGTHLLLSATLGGEESLTIFVDKRKLSRSSHNGTGAGVVTLEALHQLAASYFTDRENTLRRLHHLQIASTTIRVTIGERNLAYSCLFFVLFIYFLEEFQSFVGRLPTHYAVNKSVVEHLWRTDGGLLQRYRQLETTRGLLLDKTRRTANKLFSLIKRCRHQPRIVLHRERPLRYWLSYILSLLYCSKNDHIGVYSEQTRSCSCPYHHSSCQSPVPCSVGEGPHCASCSTENRTRCSSCNPGFFLGQGLCRPAVPDPTDPYLGLESDRDLQDLELRYLLQRRDPRIALHAIFVSSDVRLNAWFDPSWRKRMLLTLKSNRYKSNRVHMLLGVTLQVCLTKNSTLEPALSVFVNPFGGSHSESWTMPIGQHGYPDWKRTKLDIPLDCYNWTLTLGNRWKSFFETVHFYLRSRIRDSGPGSEVGGHRNDSRAYFEPPEGAVEPVEAYSSQNMGYMKINSMQLFGYSMHFDPDAIQDLILQLDYPYTQGSQDSALLQLVEVRYRVNRLSPPGAQPMDLFSCLLRQRLKLSSSEVTRILASLQAFSARQPNSVEYEATKLCS</sequence>
<dbReference type="Ensembl" id="ENSHHUT00000055321.1">
    <property type="protein sequence ID" value="ENSHHUP00000053453.1"/>
    <property type="gene ID" value="ENSHHUG00000032100.1"/>
</dbReference>
<evidence type="ECO:0000259" key="2">
    <source>
        <dbReference type="SMART" id="SM00457"/>
    </source>
</evidence>
<keyword evidence="1" id="KW-0732">Signal</keyword>
<feature type="domain" description="MACPF" evidence="2">
    <location>
        <begin position="68"/>
        <end position="240"/>
    </location>
</feature>
<dbReference type="GO" id="GO:0030425">
    <property type="term" value="C:dendrite"/>
    <property type="evidence" value="ECO:0007669"/>
    <property type="project" value="TreeGrafter"/>
</dbReference>
<feature type="signal peptide" evidence="1">
    <location>
        <begin position="1"/>
        <end position="22"/>
    </location>
</feature>
<dbReference type="InterPro" id="IPR009030">
    <property type="entry name" value="Growth_fac_rcpt_cys_sf"/>
</dbReference>
<dbReference type="STRING" id="62062.ENSHHUP00000053453"/>
<protein>
    <submittedName>
        <fullName evidence="3">Bone morphogenetic protein/retinoic acid inducible neural-specific 3b</fullName>
    </submittedName>
</protein>
<dbReference type="Pfam" id="PF19052">
    <property type="entry name" value="BRINP_C"/>
    <property type="match status" value="1"/>
</dbReference>
<dbReference type="Pfam" id="PF01823">
    <property type="entry name" value="MACPF"/>
    <property type="match status" value="1"/>
</dbReference>
<dbReference type="Proteomes" id="UP000314982">
    <property type="component" value="Unassembled WGS sequence"/>
</dbReference>
<dbReference type="PANTHER" id="PTHR15564:SF10">
    <property type="entry name" value="BMP_RETINOIC ACID-INDUCIBLE NEURAL-SPECIFIC PROTEIN 3 ISOFORM X1"/>
    <property type="match status" value="1"/>
</dbReference>
<dbReference type="GeneTree" id="ENSGT00940000165058"/>
<dbReference type="CDD" id="cd00064">
    <property type="entry name" value="FU"/>
    <property type="match status" value="1"/>
</dbReference>
<evidence type="ECO:0000256" key="1">
    <source>
        <dbReference type="SAM" id="SignalP"/>
    </source>
</evidence>
<reference evidence="3" key="3">
    <citation type="submission" date="2025-09" db="UniProtKB">
        <authorList>
            <consortium name="Ensembl"/>
        </authorList>
    </citation>
    <scope>IDENTIFICATION</scope>
</reference>
<dbReference type="GO" id="GO:0043025">
    <property type="term" value="C:neuronal cell body"/>
    <property type="evidence" value="ECO:0007669"/>
    <property type="project" value="TreeGrafter"/>
</dbReference>
<feature type="chain" id="PRO_5021235414" evidence="1">
    <location>
        <begin position="23"/>
        <end position="676"/>
    </location>
</feature>
<dbReference type="InterPro" id="IPR006212">
    <property type="entry name" value="Furin_repeat"/>
</dbReference>
<dbReference type="SUPFAM" id="SSF57184">
    <property type="entry name" value="Growth factor receptor domain"/>
    <property type="match status" value="1"/>
</dbReference>
<reference evidence="3" key="2">
    <citation type="submission" date="2025-08" db="UniProtKB">
        <authorList>
            <consortium name="Ensembl"/>
        </authorList>
    </citation>
    <scope>IDENTIFICATION</scope>
</reference>
<dbReference type="GO" id="GO:0007399">
    <property type="term" value="P:nervous system development"/>
    <property type="evidence" value="ECO:0007669"/>
    <property type="project" value="TreeGrafter"/>
</dbReference>
<name>A0A4W5NUA7_9TELE</name>
<proteinExistence type="predicted"/>
<dbReference type="PANTHER" id="PTHR15564">
    <property type="entry name" value="MACPF DOMAIN-CONTAINING PROTEIN"/>
    <property type="match status" value="1"/>
</dbReference>
<dbReference type="InterPro" id="IPR020864">
    <property type="entry name" value="MACPF"/>
</dbReference>
<dbReference type="GO" id="GO:0005737">
    <property type="term" value="C:cytoplasm"/>
    <property type="evidence" value="ECO:0007669"/>
    <property type="project" value="TreeGrafter"/>
</dbReference>
<organism evidence="3 4">
    <name type="scientific">Hucho hucho</name>
    <name type="common">huchen</name>
    <dbReference type="NCBI Taxonomy" id="62062"/>
    <lineage>
        <taxon>Eukaryota</taxon>
        <taxon>Metazoa</taxon>
        <taxon>Chordata</taxon>
        <taxon>Craniata</taxon>
        <taxon>Vertebrata</taxon>
        <taxon>Euteleostomi</taxon>
        <taxon>Actinopterygii</taxon>
        <taxon>Neopterygii</taxon>
        <taxon>Teleostei</taxon>
        <taxon>Protacanthopterygii</taxon>
        <taxon>Salmoniformes</taxon>
        <taxon>Salmonidae</taxon>
        <taxon>Salmoninae</taxon>
        <taxon>Hucho</taxon>
    </lineage>
</organism>
<dbReference type="AlphaFoldDB" id="A0A4W5NUA7"/>
<dbReference type="GO" id="GO:0045930">
    <property type="term" value="P:negative regulation of mitotic cell cycle"/>
    <property type="evidence" value="ECO:0007669"/>
    <property type="project" value="InterPro"/>
</dbReference>
<reference evidence="4" key="1">
    <citation type="submission" date="2018-06" db="EMBL/GenBank/DDBJ databases">
        <title>Genome assembly of Danube salmon.</title>
        <authorList>
            <person name="Macqueen D.J."/>
            <person name="Gundappa M.K."/>
        </authorList>
    </citation>
    <scope>NUCLEOTIDE SEQUENCE [LARGE SCALE GENOMIC DNA]</scope>
</reference>
<dbReference type="InterPro" id="IPR057671">
    <property type="entry name" value="BRINP_C"/>
</dbReference>
<dbReference type="GO" id="GO:0071300">
    <property type="term" value="P:cellular response to retinoic acid"/>
    <property type="evidence" value="ECO:0007669"/>
    <property type="project" value="TreeGrafter"/>
</dbReference>
<keyword evidence="4" id="KW-1185">Reference proteome</keyword>